<gene>
    <name evidence="3" type="ORF">SAMN04487971_105124</name>
</gene>
<keyword evidence="1" id="KW-0067">ATP-binding</keyword>
<keyword evidence="3" id="KW-0436">Ligase</keyword>
<evidence type="ECO:0000313" key="4">
    <source>
        <dbReference type="Proteomes" id="UP000199555"/>
    </source>
</evidence>
<reference evidence="4" key="1">
    <citation type="submission" date="2016-10" db="EMBL/GenBank/DDBJ databases">
        <authorList>
            <person name="Varghese N."/>
            <person name="Submissions S."/>
        </authorList>
    </citation>
    <scope>NUCLEOTIDE SEQUENCE [LARGE SCALE GENOMIC DNA]</scope>
    <source>
        <strain evidence="4">CGMCC 1.7655</strain>
    </source>
</reference>
<dbReference type="GO" id="GO:0009432">
    <property type="term" value="P:SOS response"/>
    <property type="evidence" value="ECO:0007669"/>
    <property type="project" value="TreeGrafter"/>
</dbReference>
<dbReference type="SUPFAM" id="SSF56059">
    <property type="entry name" value="Glutathione synthetase ATP-binding domain-like"/>
    <property type="match status" value="1"/>
</dbReference>
<dbReference type="InterPro" id="IPR011761">
    <property type="entry name" value="ATP-grasp"/>
</dbReference>
<sequence>MVDSRTMFDRAHVRLPRRFSSRKSAELIARAALDKGLKVRKISGDIFLVEGRGRREFFDATMAGSISHLARTIVTSKDLAKLFLSRNGIPVPEGLAFPRRAVGKAVDFMARSPGSQFVLKPTNGGLGANVFMGIDGERKLREKIAATPREFRRLLLEEQVEGPECRYFALGDEVIAVAERRPASIVGDGLLSVEDLVAAKNEARKGHLALSGIALDGETLELLAEQGLAPGDVPAPGRVVRLKRVSNISQGGDSVDRTDEVHPELKALVVAALKSIPTLLYAGVDVIAEDHSAPVAGQRVAVLELNWFPMLRIHHAPAEGQPRDVAGAIIDHLFFR</sequence>
<dbReference type="GO" id="GO:0005524">
    <property type="term" value="F:ATP binding"/>
    <property type="evidence" value="ECO:0007669"/>
    <property type="project" value="UniProtKB-UniRule"/>
</dbReference>
<dbReference type="Proteomes" id="UP000199555">
    <property type="component" value="Unassembled WGS sequence"/>
</dbReference>
<dbReference type="OrthoDB" id="9803907at2"/>
<dbReference type="PANTHER" id="PTHR21621">
    <property type="entry name" value="RIBOSOMAL PROTEIN S6 MODIFICATION PROTEIN"/>
    <property type="match status" value="1"/>
</dbReference>
<dbReference type="GO" id="GO:0018169">
    <property type="term" value="F:ribosomal S6-glutamic acid ligase activity"/>
    <property type="evidence" value="ECO:0007669"/>
    <property type="project" value="TreeGrafter"/>
</dbReference>
<proteinExistence type="predicted"/>
<evidence type="ECO:0000313" key="3">
    <source>
        <dbReference type="EMBL" id="SDL01346.1"/>
    </source>
</evidence>
<dbReference type="Gene3D" id="3.30.1490.20">
    <property type="entry name" value="ATP-grasp fold, A domain"/>
    <property type="match status" value="1"/>
</dbReference>
<protein>
    <submittedName>
        <fullName evidence="3">D-alanine-D-alanine ligase</fullName>
    </submittedName>
</protein>
<dbReference type="STRING" id="525640.SAMN04487971_105124"/>
<dbReference type="GO" id="GO:0046872">
    <property type="term" value="F:metal ion binding"/>
    <property type="evidence" value="ECO:0007669"/>
    <property type="project" value="InterPro"/>
</dbReference>
<dbReference type="PROSITE" id="PS50975">
    <property type="entry name" value="ATP_GRASP"/>
    <property type="match status" value="1"/>
</dbReference>
<keyword evidence="4" id="KW-1185">Reference proteome</keyword>
<accession>A0A1G9GL24</accession>
<dbReference type="GO" id="GO:0005737">
    <property type="term" value="C:cytoplasm"/>
    <property type="evidence" value="ECO:0007669"/>
    <property type="project" value="TreeGrafter"/>
</dbReference>
<evidence type="ECO:0000256" key="1">
    <source>
        <dbReference type="PROSITE-ProRule" id="PRU00409"/>
    </source>
</evidence>
<dbReference type="RefSeq" id="WP_090754267.1">
    <property type="nucleotide sequence ID" value="NZ_FNGE01000005.1"/>
</dbReference>
<keyword evidence="1" id="KW-0547">Nucleotide-binding</keyword>
<feature type="domain" description="ATP-grasp" evidence="2">
    <location>
        <begin position="81"/>
        <end position="334"/>
    </location>
</feature>
<dbReference type="EMBL" id="FNGE01000005">
    <property type="protein sequence ID" value="SDL01346.1"/>
    <property type="molecule type" value="Genomic_DNA"/>
</dbReference>
<evidence type="ECO:0000259" key="2">
    <source>
        <dbReference type="PROSITE" id="PS50975"/>
    </source>
</evidence>
<name>A0A1G9GL24_9RHOB</name>
<dbReference type="Gene3D" id="3.30.470.20">
    <property type="entry name" value="ATP-grasp fold, B domain"/>
    <property type="match status" value="2"/>
</dbReference>
<organism evidence="3 4">
    <name type="scientific">Paracoccus chinensis</name>
    <dbReference type="NCBI Taxonomy" id="525640"/>
    <lineage>
        <taxon>Bacteria</taxon>
        <taxon>Pseudomonadati</taxon>
        <taxon>Pseudomonadota</taxon>
        <taxon>Alphaproteobacteria</taxon>
        <taxon>Rhodobacterales</taxon>
        <taxon>Paracoccaceae</taxon>
        <taxon>Paracoccus</taxon>
    </lineage>
</organism>
<dbReference type="PANTHER" id="PTHR21621:SF0">
    <property type="entry name" value="BETA-CITRYLGLUTAMATE SYNTHASE B-RELATED"/>
    <property type="match status" value="1"/>
</dbReference>
<dbReference type="InterPro" id="IPR013815">
    <property type="entry name" value="ATP_grasp_subdomain_1"/>
</dbReference>
<dbReference type="AlphaFoldDB" id="A0A1G9GL24"/>